<feature type="domain" description="VOC" evidence="1">
    <location>
        <begin position="4"/>
        <end position="115"/>
    </location>
</feature>
<reference evidence="2 3" key="1">
    <citation type="submission" date="2017-06" db="EMBL/GenBank/DDBJ databases">
        <title>Streptomyces albireticuli Genome sequencing and assembly.</title>
        <authorList>
            <person name="Wang Y."/>
            <person name="Du B."/>
            <person name="Ding Y."/>
            <person name="Liu H."/>
            <person name="Hou Q."/>
            <person name="Liu K."/>
            <person name="Yao L."/>
            <person name="Wang C."/>
        </authorList>
    </citation>
    <scope>NUCLEOTIDE SEQUENCE [LARGE SCALE GENOMIC DNA]</scope>
    <source>
        <strain evidence="2 3">MDJK11</strain>
    </source>
</reference>
<organism evidence="2 3">
    <name type="scientific">Streptomyces albireticuli</name>
    <dbReference type="NCBI Taxonomy" id="1940"/>
    <lineage>
        <taxon>Bacteria</taxon>
        <taxon>Bacillati</taxon>
        <taxon>Actinomycetota</taxon>
        <taxon>Actinomycetes</taxon>
        <taxon>Kitasatosporales</taxon>
        <taxon>Streptomycetaceae</taxon>
        <taxon>Streptomyces</taxon>
    </lineage>
</organism>
<name>A0A1Z2L913_9ACTN</name>
<evidence type="ECO:0000313" key="3">
    <source>
        <dbReference type="Proteomes" id="UP000195755"/>
    </source>
</evidence>
<dbReference type="Pfam" id="PF18029">
    <property type="entry name" value="Glyoxalase_6"/>
    <property type="match status" value="1"/>
</dbReference>
<dbReference type="Gene3D" id="3.10.180.10">
    <property type="entry name" value="2,3-Dihydroxybiphenyl 1,2-Dioxygenase, domain 1"/>
    <property type="match status" value="1"/>
</dbReference>
<dbReference type="InterPro" id="IPR029068">
    <property type="entry name" value="Glyas_Bleomycin-R_OHBP_Dase"/>
</dbReference>
<dbReference type="InterPro" id="IPR037523">
    <property type="entry name" value="VOC_core"/>
</dbReference>
<dbReference type="AlphaFoldDB" id="A0A1Z2L913"/>
<dbReference type="SUPFAM" id="SSF54593">
    <property type="entry name" value="Glyoxalase/Bleomycin resistance protein/Dihydroxybiphenyl dioxygenase"/>
    <property type="match status" value="1"/>
</dbReference>
<evidence type="ECO:0000313" key="2">
    <source>
        <dbReference type="EMBL" id="ARZ70708.1"/>
    </source>
</evidence>
<dbReference type="CDD" id="cd06587">
    <property type="entry name" value="VOC"/>
    <property type="match status" value="1"/>
</dbReference>
<accession>A0A1Z2L913</accession>
<evidence type="ECO:0000259" key="1">
    <source>
        <dbReference type="PROSITE" id="PS51819"/>
    </source>
</evidence>
<dbReference type="RefSeq" id="WP_087928623.1">
    <property type="nucleotide sequence ID" value="NZ_CP021744.1"/>
</dbReference>
<dbReference type="InterPro" id="IPR041581">
    <property type="entry name" value="Glyoxalase_6"/>
</dbReference>
<dbReference type="OrthoDB" id="3295209at2"/>
<dbReference type="PANTHER" id="PTHR35908">
    <property type="entry name" value="HYPOTHETICAL FUSION PROTEIN"/>
    <property type="match status" value="1"/>
</dbReference>
<protein>
    <submittedName>
        <fullName evidence="2">Glyoxalase</fullName>
    </submittedName>
</protein>
<dbReference type="PROSITE" id="PS51819">
    <property type="entry name" value="VOC"/>
    <property type="match status" value="1"/>
</dbReference>
<dbReference type="KEGG" id="salj:SMD11_5116"/>
<dbReference type="PANTHER" id="PTHR35908:SF1">
    <property type="entry name" value="CONSERVED PROTEIN"/>
    <property type="match status" value="1"/>
</dbReference>
<gene>
    <name evidence="2" type="ORF">SMD11_5116</name>
</gene>
<dbReference type="EMBL" id="CP021744">
    <property type="protein sequence ID" value="ARZ70708.1"/>
    <property type="molecule type" value="Genomic_DNA"/>
</dbReference>
<proteinExistence type="predicted"/>
<sequence>MASSLYSIVIDAHDMRAQARFWCDVLDWRILHADDLEVTIGADVSATPGLTFVPVEEGKTIKNRLHIDLNPDDRDAEVERIIALGARRADIGQSPDVTWVVLEDPEGNEFCVLAPKKSLIG</sequence>
<dbReference type="Proteomes" id="UP000195755">
    <property type="component" value="Chromosome"/>
</dbReference>